<gene>
    <name evidence="2" type="ORF">H9863_02705</name>
</gene>
<organism evidence="2 3">
    <name type="scientific">Candidatus Odoribacter faecigallinarum</name>
    <dbReference type="NCBI Taxonomy" id="2838706"/>
    <lineage>
        <taxon>Bacteria</taxon>
        <taxon>Pseudomonadati</taxon>
        <taxon>Bacteroidota</taxon>
        <taxon>Bacteroidia</taxon>
        <taxon>Bacteroidales</taxon>
        <taxon>Odoribacteraceae</taxon>
        <taxon>Odoribacter</taxon>
    </lineage>
</organism>
<accession>A0A9D1UYW6</accession>
<feature type="chain" id="PRO_5038693194" evidence="1">
    <location>
        <begin position="27"/>
        <end position="898"/>
    </location>
</feature>
<proteinExistence type="predicted"/>
<feature type="signal peptide" evidence="1">
    <location>
        <begin position="1"/>
        <end position="26"/>
    </location>
</feature>
<reference evidence="2" key="1">
    <citation type="journal article" date="2021" name="PeerJ">
        <title>Extensive microbial diversity within the chicken gut microbiome revealed by metagenomics and culture.</title>
        <authorList>
            <person name="Gilroy R."/>
            <person name="Ravi A."/>
            <person name="Getino M."/>
            <person name="Pursley I."/>
            <person name="Horton D.L."/>
            <person name="Alikhan N.F."/>
            <person name="Baker D."/>
            <person name="Gharbi K."/>
            <person name="Hall N."/>
            <person name="Watson M."/>
            <person name="Adriaenssens E.M."/>
            <person name="Foster-Nyarko E."/>
            <person name="Jarju S."/>
            <person name="Secka A."/>
            <person name="Antonio M."/>
            <person name="Oren A."/>
            <person name="Chaudhuri R.R."/>
            <person name="La Ragione R."/>
            <person name="Hildebrand F."/>
            <person name="Pallen M.J."/>
        </authorList>
    </citation>
    <scope>NUCLEOTIDE SEQUENCE</scope>
    <source>
        <strain evidence="2">23274</strain>
    </source>
</reference>
<name>A0A9D1UYW6_9BACT</name>
<protein>
    <submittedName>
        <fullName evidence="2">Fimbrillin family protein</fullName>
    </submittedName>
</protein>
<dbReference type="EMBL" id="DXFT01000056">
    <property type="protein sequence ID" value="HIX03013.1"/>
    <property type="molecule type" value="Genomic_DNA"/>
</dbReference>
<evidence type="ECO:0000313" key="2">
    <source>
        <dbReference type="EMBL" id="HIX03013.1"/>
    </source>
</evidence>
<dbReference type="InterPro" id="IPR025049">
    <property type="entry name" value="Mfa-like_1"/>
</dbReference>
<dbReference type="Pfam" id="PF13149">
    <property type="entry name" value="Mfa_like_1"/>
    <property type="match status" value="1"/>
</dbReference>
<dbReference type="CDD" id="cd13120">
    <property type="entry name" value="BF2867_like_N"/>
    <property type="match status" value="1"/>
</dbReference>
<reference evidence="2" key="2">
    <citation type="submission" date="2021-04" db="EMBL/GenBank/DDBJ databases">
        <authorList>
            <person name="Gilroy R."/>
        </authorList>
    </citation>
    <scope>NUCLEOTIDE SEQUENCE</scope>
    <source>
        <strain evidence="2">23274</strain>
    </source>
</reference>
<dbReference type="PROSITE" id="PS51257">
    <property type="entry name" value="PROKAR_LIPOPROTEIN"/>
    <property type="match status" value="1"/>
</dbReference>
<evidence type="ECO:0000256" key="1">
    <source>
        <dbReference type="SAM" id="SignalP"/>
    </source>
</evidence>
<comment type="caution">
    <text evidence="2">The sequence shown here is derived from an EMBL/GenBank/DDBJ whole genome shotgun (WGS) entry which is preliminary data.</text>
</comment>
<dbReference type="Proteomes" id="UP000824202">
    <property type="component" value="Unassembled WGS sequence"/>
</dbReference>
<evidence type="ECO:0000313" key="3">
    <source>
        <dbReference type="Proteomes" id="UP000824202"/>
    </source>
</evidence>
<dbReference type="AlphaFoldDB" id="A0A9D1UYW6"/>
<keyword evidence="1" id="KW-0732">Signal</keyword>
<sequence>MKRRLFAHSIILRAALAWGCCSLALASCQDEDIDGGHGAAGNGTLHFTIAKSGDGWNQVASKAAGTDSLPSPRVCKMESGNGGELFLTTSVEPGIQSAKAANPAPATKGAALKENKFWETINLDAYLHHSGEPITEPDFFTDMTATRDVADGAYYLDGTGRYFLPGKGLNVTFFAYAPDERWEGDTKYLTVNKTVANGGHAPSYTLVETHAARNQQDLCIANGVDIDGGGSGEVPLHFKHVLTAIKFKAAADMRPGTITQINLRRVHKSGTYTPAASGNGYGTWVPDAGDGDCQIEDYEGRGYLQVEVGKGSEVNLALDKDGNEVFTFFMIPDDNLEGSSIEIKYTPDGGSERSYVHNFTSSDSWKPGTTVTYTISNSDDFEITAEQATSSVSPNGGDIRFTVTSSRNGAPQDYRAQFLVNGQWVTASPAMVSNNKKTNNNNGTWTQTITIAPSSPLIDNASNQALRKKGERGGTTNLANGNTANCYMVNQAGRYTFPLVYGNGLYQGNKNTDVMGKYPNHNGTTITDPYIYNNGVTISRACVLWQDVEGLVTECRLSANKQMLEFYMPLSNIAEGNAVLGVLNPDGVVIWSWHIWVVNTVSGTVQVRSKSGTARNVLTEPLGWVEGGTKTWTAREQKVRFVILDENSAVLAQTEEFTLLQTGGSSTTIGRYTTYQWGRKDPMLPGAADYNAVVTNTPVFPGADGDRTYLPTGGTFSNGTISEWIKNPHRFNTNTSNVRTDLWDANGNNSGGMWRPASVVKSIYDPCPFGYKVPPAEAFDSFVINGEQAAAVDGINMDLKYPYQGNGFRFNTADGRGIVFPFGGCRFAGNSFRFEYYGQYGYYWTAGKLDNDHGTNLMTSFIPQGMFPKPFCHVYGITTATNSDKTNCYAIMPVQADR</sequence>